<evidence type="ECO:0000256" key="1">
    <source>
        <dbReference type="ARBA" id="ARBA00022737"/>
    </source>
</evidence>
<sequence>MCGVDTAVPRKYAVRWNSTWSAPEDNAPNARPQRRGPFNKVKAFAEKELQALVDYYGMKFDNEPEQDIPDDGKLVWNVGDSHEPWPLRDPSDAVHITKLEKLLQDDEASQEEVFETYRKLPSPGVVYLKIETIRALLHHLAIVERPVLAAVQRYLAILDDMKTAHIHILRSEWTSAIHLSGNALGKLPDDRIQSALQIWRDMEHRAGIRGGYVAFNVLFTVSVKTGKYNLAEMFLKEMQARKMPMHRHHRVSLLYYYGVLQNGNAVRRTYQELISAGEIVDTVVMNAVIASLLRAGEPSAAEHVFERMKRLHSLRATPAPGHTFFNRKWRDRRLLGMHFRDEVRRLNKDNNEEELKKLQDFAPIAPDSRTYGILIRHHAGVAGNIDRVHELLQEMKWNSVPLEGTIFIVIFHGFNSFGGVRYSSWTASKLEKIWQRYLKALKEDLERTWISSLSVIAALRAFAKCTDPERTLKAWEEIRSLWHDADEQELESVLLVLRKLVPSQLEAPSPGFFDFRRPF</sequence>
<proteinExistence type="predicted"/>
<accession>A0A9Q9DRG0</accession>
<dbReference type="AlphaFoldDB" id="A0A9Q9DRG0"/>
<dbReference type="InterPro" id="IPR011990">
    <property type="entry name" value="TPR-like_helical_dom_sf"/>
</dbReference>
<dbReference type="Proteomes" id="UP001056012">
    <property type="component" value="Chromosome 3"/>
</dbReference>
<dbReference type="NCBIfam" id="TIGR00756">
    <property type="entry name" value="PPR"/>
    <property type="match status" value="1"/>
</dbReference>
<feature type="repeat" description="PPR" evidence="2">
    <location>
        <begin position="281"/>
        <end position="311"/>
    </location>
</feature>
<dbReference type="Gene3D" id="1.25.40.10">
    <property type="entry name" value="Tetratricopeptide repeat domain"/>
    <property type="match status" value="2"/>
</dbReference>
<dbReference type="VEuPathDB" id="FungiDB:yc1106_03886"/>
<protein>
    <recommendedName>
        <fullName evidence="5">Pentatricopeptide repeat-containing protein</fullName>
    </recommendedName>
</protein>
<dbReference type="PROSITE" id="PS51375">
    <property type="entry name" value="PPR"/>
    <property type="match status" value="2"/>
</dbReference>
<dbReference type="InterPro" id="IPR002885">
    <property type="entry name" value="PPR_rpt"/>
</dbReference>
<name>A0A9Q9DRG0_CURCL</name>
<dbReference type="Pfam" id="PF01535">
    <property type="entry name" value="PPR"/>
    <property type="match status" value="2"/>
</dbReference>
<reference evidence="3" key="1">
    <citation type="submission" date="2021-12" db="EMBL/GenBank/DDBJ databases">
        <title>Curvularia clavata genome.</title>
        <authorList>
            <person name="Cao Y."/>
        </authorList>
    </citation>
    <scope>NUCLEOTIDE SEQUENCE</scope>
    <source>
        <strain evidence="3">Yc1106</strain>
    </source>
</reference>
<evidence type="ECO:0000313" key="4">
    <source>
        <dbReference type="Proteomes" id="UP001056012"/>
    </source>
</evidence>
<evidence type="ECO:0000313" key="3">
    <source>
        <dbReference type="EMBL" id="USP76612.1"/>
    </source>
</evidence>
<evidence type="ECO:0000256" key="2">
    <source>
        <dbReference type="PROSITE-ProRule" id="PRU00708"/>
    </source>
</evidence>
<evidence type="ECO:0008006" key="5">
    <source>
        <dbReference type="Google" id="ProtNLM"/>
    </source>
</evidence>
<gene>
    <name evidence="3" type="ORF">yc1106_03886</name>
</gene>
<keyword evidence="1" id="KW-0677">Repeat</keyword>
<dbReference type="PANTHER" id="PTHR47941">
    <property type="entry name" value="PENTATRICOPEPTIDE REPEAT-CONTAINING PROTEIN 3, MITOCHONDRIAL"/>
    <property type="match status" value="1"/>
</dbReference>
<keyword evidence="4" id="KW-1185">Reference proteome</keyword>
<dbReference type="OrthoDB" id="1908178at2759"/>
<dbReference type="EMBL" id="CP089276">
    <property type="protein sequence ID" value="USP76612.1"/>
    <property type="molecule type" value="Genomic_DNA"/>
</dbReference>
<feature type="repeat" description="PPR" evidence="2">
    <location>
        <begin position="367"/>
        <end position="402"/>
    </location>
</feature>
<organism evidence="3 4">
    <name type="scientific">Curvularia clavata</name>
    <dbReference type="NCBI Taxonomy" id="95742"/>
    <lineage>
        <taxon>Eukaryota</taxon>
        <taxon>Fungi</taxon>
        <taxon>Dikarya</taxon>
        <taxon>Ascomycota</taxon>
        <taxon>Pezizomycotina</taxon>
        <taxon>Dothideomycetes</taxon>
        <taxon>Pleosporomycetidae</taxon>
        <taxon>Pleosporales</taxon>
        <taxon>Pleosporineae</taxon>
        <taxon>Pleosporaceae</taxon>
        <taxon>Curvularia</taxon>
    </lineage>
</organism>